<reference evidence="1 2" key="1">
    <citation type="submission" date="2024-09" db="EMBL/GenBank/DDBJ databases">
        <authorList>
            <person name="Sun Q."/>
            <person name="Mori K."/>
        </authorList>
    </citation>
    <scope>NUCLEOTIDE SEQUENCE [LARGE SCALE GENOMIC DNA]</scope>
    <source>
        <strain evidence="1 2">CCM 7904</strain>
    </source>
</reference>
<proteinExistence type="predicted"/>
<name>A0ABV6CML4_9RHOB</name>
<evidence type="ECO:0000313" key="2">
    <source>
        <dbReference type="Proteomes" id="UP001589795"/>
    </source>
</evidence>
<organism evidence="1 2">
    <name type="scientific">Paracoccus rhizosphaerae</name>
    <dbReference type="NCBI Taxonomy" id="1133347"/>
    <lineage>
        <taxon>Bacteria</taxon>
        <taxon>Pseudomonadati</taxon>
        <taxon>Pseudomonadota</taxon>
        <taxon>Alphaproteobacteria</taxon>
        <taxon>Rhodobacterales</taxon>
        <taxon>Paracoccaceae</taxon>
        <taxon>Paracoccus</taxon>
    </lineage>
</organism>
<dbReference type="Proteomes" id="UP001589795">
    <property type="component" value="Unassembled WGS sequence"/>
</dbReference>
<sequence length="130" mass="14413">MAGHEYTFVIHERDHFVARDMGKGLMNASHGCNVFHCPTASPCPAELLTSDCVKVLITGASISEVGDLPVAKPWLESGWPLVLRLGFDTVDSIYARGWHVLVAPFNWDDLSGLVDRLKADRRWRLKGQPA</sequence>
<dbReference type="EMBL" id="JBHLWQ010000079">
    <property type="protein sequence ID" value="MFC0200466.1"/>
    <property type="molecule type" value="Genomic_DNA"/>
</dbReference>
<gene>
    <name evidence="1" type="ORF">ACFFIZ_09075</name>
</gene>
<accession>A0ABV6CML4</accession>
<keyword evidence="2" id="KW-1185">Reference proteome</keyword>
<evidence type="ECO:0000313" key="1">
    <source>
        <dbReference type="EMBL" id="MFC0200466.1"/>
    </source>
</evidence>
<protein>
    <submittedName>
        <fullName evidence="1">Uncharacterized protein</fullName>
    </submittedName>
</protein>
<dbReference type="RefSeq" id="WP_265508137.1">
    <property type="nucleotide sequence ID" value="NZ_JAOTBE010000058.1"/>
</dbReference>
<comment type="caution">
    <text evidence="1">The sequence shown here is derived from an EMBL/GenBank/DDBJ whole genome shotgun (WGS) entry which is preliminary data.</text>
</comment>